<sequence>MDAEQILRLVNAVGTLLTGGGVGLLSYLIFFDSKKRSEAAKAKAAELDNINTYAKEWKDLYDQRDKRVDELNTKIDGLYQMIEDDRKRIRELQEKNTQQGLELQKANFLRCEIKGCANRQPPTGY</sequence>
<evidence type="ECO:0000256" key="1">
    <source>
        <dbReference type="SAM" id="Coils"/>
    </source>
</evidence>
<reference evidence="3" key="1">
    <citation type="journal article" date="2021" name="PeerJ">
        <title>Extensive microbial diversity within the chicken gut microbiome revealed by metagenomics and culture.</title>
        <authorList>
            <person name="Gilroy R."/>
            <person name="Ravi A."/>
            <person name="Getino M."/>
            <person name="Pursley I."/>
            <person name="Horton D.L."/>
            <person name="Alikhan N.F."/>
            <person name="Baker D."/>
            <person name="Gharbi K."/>
            <person name="Hall N."/>
            <person name="Watson M."/>
            <person name="Adriaenssens E.M."/>
            <person name="Foster-Nyarko E."/>
            <person name="Jarju S."/>
            <person name="Secka A."/>
            <person name="Antonio M."/>
            <person name="Oren A."/>
            <person name="Chaudhuri R.R."/>
            <person name="La Ragione R."/>
            <person name="Hildebrand F."/>
            <person name="Pallen M.J."/>
        </authorList>
    </citation>
    <scope>NUCLEOTIDE SEQUENCE</scope>
    <source>
        <strain evidence="3">Gambia2-208</strain>
    </source>
</reference>
<dbReference type="EMBL" id="DXCV01000039">
    <property type="protein sequence ID" value="HIY88201.1"/>
    <property type="molecule type" value="Genomic_DNA"/>
</dbReference>
<accession>A0A9D1ZI40</accession>
<evidence type="ECO:0000313" key="3">
    <source>
        <dbReference type="EMBL" id="HIY88201.1"/>
    </source>
</evidence>
<gene>
    <name evidence="3" type="ORF">H9824_05805</name>
</gene>
<evidence type="ECO:0000256" key="2">
    <source>
        <dbReference type="SAM" id="Phobius"/>
    </source>
</evidence>
<comment type="caution">
    <text evidence="3">The sequence shown here is derived from an EMBL/GenBank/DDBJ whole genome shotgun (WGS) entry which is preliminary data.</text>
</comment>
<proteinExistence type="predicted"/>
<keyword evidence="2" id="KW-1133">Transmembrane helix</keyword>
<protein>
    <submittedName>
        <fullName evidence="3">Uncharacterized protein</fullName>
    </submittedName>
</protein>
<organism evidence="3 4">
    <name type="scientific">Candidatus Bacteroides pullicola</name>
    <dbReference type="NCBI Taxonomy" id="2838475"/>
    <lineage>
        <taxon>Bacteria</taxon>
        <taxon>Pseudomonadati</taxon>
        <taxon>Bacteroidota</taxon>
        <taxon>Bacteroidia</taxon>
        <taxon>Bacteroidales</taxon>
        <taxon>Bacteroidaceae</taxon>
        <taxon>Bacteroides</taxon>
    </lineage>
</organism>
<dbReference type="AlphaFoldDB" id="A0A9D1ZI40"/>
<dbReference type="Proteomes" id="UP000886851">
    <property type="component" value="Unassembled WGS sequence"/>
</dbReference>
<evidence type="ECO:0000313" key="4">
    <source>
        <dbReference type="Proteomes" id="UP000886851"/>
    </source>
</evidence>
<keyword evidence="2" id="KW-0812">Transmembrane</keyword>
<keyword evidence="1" id="KW-0175">Coiled coil</keyword>
<feature type="coiled-coil region" evidence="1">
    <location>
        <begin position="75"/>
        <end position="102"/>
    </location>
</feature>
<feature type="transmembrane region" description="Helical" evidence="2">
    <location>
        <begin position="6"/>
        <end position="31"/>
    </location>
</feature>
<name>A0A9D1ZI40_9BACE</name>
<keyword evidence="2" id="KW-0472">Membrane</keyword>
<reference evidence="3" key="2">
    <citation type="submission" date="2021-04" db="EMBL/GenBank/DDBJ databases">
        <authorList>
            <person name="Gilroy R."/>
        </authorList>
    </citation>
    <scope>NUCLEOTIDE SEQUENCE</scope>
    <source>
        <strain evidence="3">Gambia2-208</strain>
    </source>
</reference>